<dbReference type="InterPro" id="IPR000182">
    <property type="entry name" value="GNAT_dom"/>
</dbReference>
<keyword evidence="3" id="KW-1185">Reference proteome</keyword>
<dbReference type="InterPro" id="IPR051908">
    <property type="entry name" value="Ribosomal_N-acetyltransferase"/>
</dbReference>
<reference evidence="2" key="1">
    <citation type="submission" date="2020-11" db="EMBL/GenBank/DDBJ databases">
        <title>Isolation and identification of active actinomycetes.</title>
        <authorList>
            <person name="Yu B."/>
        </authorList>
    </citation>
    <scope>NUCLEOTIDE SEQUENCE</scope>
    <source>
        <strain evidence="2">NEAU-YB345</strain>
    </source>
</reference>
<accession>A0A931BBZ2</accession>
<dbReference type="InterPro" id="IPR016181">
    <property type="entry name" value="Acyl_CoA_acyltransferase"/>
</dbReference>
<dbReference type="AlphaFoldDB" id="A0A931BBZ2"/>
<dbReference type="PROSITE" id="PS51186">
    <property type="entry name" value="GNAT"/>
    <property type="match status" value="1"/>
</dbReference>
<dbReference type="GO" id="GO:1990189">
    <property type="term" value="F:protein N-terminal-serine acetyltransferase activity"/>
    <property type="evidence" value="ECO:0007669"/>
    <property type="project" value="TreeGrafter"/>
</dbReference>
<dbReference type="GO" id="GO:0005737">
    <property type="term" value="C:cytoplasm"/>
    <property type="evidence" value="ECO:0007669"/>
    <property type="project" value="TreeGrafter"/>
</dbReference>
<feature type="domain" description="N-acetyltransferase" evidence="1">
    <location>
        <begin position="11"/>
        <end position="177"/>
    </location>
</feature>
<dbReference type="GO" id="GO:0008999">
    <property type="term" value="F:protein-N-terminal-alanine acetyltransferase activity"/>
    <property type="evidence" value="ECO:0007669"/>
    <property type="project" value="TreeGrafter"/>
</dbReference>
<comment type="caution">
    <text evidence="2">The sequence shown here is derived from an EMBL/GenBank/DDBJ whole genome shotgun (WGS) entry which is preliminary data.</text>
</comment>
<organism evidence="2 3">
    <name type="scientific">Streptacidiphilus fuscans</name>
    <dbReference type="NCBI Taxonomy" id="2789292"/>
    <lineage>
        <taxon>Bacteria</taxon>
        <taxon>Bacillati</taxon>
        <taxon>Actinomycetota</taxon>
        <taxon>Actinomycetes</taxon>
        <taxon>Kitasatosporales</taxon>
        <taxon>Streptomycetaceae</taxon>
        <taxon>Streptacidiphilus</taxon>
    </lineage>
</organism>
<dbReference type="Gene3D" id="3.40.630.30">
    <property type="match status" value="1"/>
</dbReference>
<gene>
    <name evidence="2" type="ORF">I2501_32825</name>
</gene>
<name>A0A931BBZ2_9ACTN</name>
<dbReference type="Pfam" id="PF13302">
    <property type="entry name" value="Acetyltransf_3"/>
    <property type="match status" value="1"/>
</dbReference>
<dbReference type="PANTHER" id="PTHR43441:SF10">
    <property type="entry name" value="ACETYLTRANSFERASE"/>
    <property type="match status" value="1"/>
</dbReference>
<evidence type="ECO:0000259" key="1">
    <source>
        <dbReference type="PROSITE" id="PS51186"/>
    </source>
</evidence>
<dbReference type="Proteomes" id="UP000657385">
    <property type="component" value="Unassembled WGS sequence"/>
</dbReference>
<evidence type="ECO:0000313" key="2">
    <source>
        <dbReference type="EMBL" id="MBF9072811.1"/>
    </source>
</evidence>
<protein>
    <submittedName>
        <fullName evidence="2">GNAT family N-acetyltransferase</fullName>
    </submittedName>
</protein>
<dbReference type="SUPFAM" id="SSF55729">
    <property type="entry name" value="Acyl-CoA N-acyltransferases (Nat)"/>
    <property type="match status" value="1"/>
</dbReference>
<dbReference type="PANTHER" id="PTHR43441">
    <property type="entry name" value="RIBOSOMAL-PROTEIN-SERINE ACETYLTRANSFERASE"/>
    <property type="match status" value="1"/>
</dbReference>
<sequence>MEPVEIVSARYRLRPPSLREARDVLAMAQDPEIRLWNGLTTVSDEDSARAWCERWSGWNGGTSAVWGVFDAAEPALLATISLSDIDRRNSSAEIGYRVAPWARGQGVATAALMSVTDWAFATLDLTRLQLLHGRENHASCRVAVKAGFVLEGELRSSYRYGDGELHDEHLHARLAGDRVAP</sequence>
<evidence type="ECO:0000313" key="3">
    <source>
        <dbReference type="Proteomes" id="UP000657385"/>
    </source>
</evidence>
<dbReference type="EMBL" id="JADPRT010000018">
    <property type="protein sequence ID" value="MBF9072811.1"/>
    <property type="molecule type" value="Genomic_DNA"/>
</dbReference>
<proteinExistence type="predicted"/>